<dbReference type="RefSeq" id="WP_183247521.1">
    <property type="nucleotide sequence ID" value="NZ_JACHES010000003.1"/>
</dbReference>
<proteinExistence type="predicted"/>
<gene>
    <name evidence="2" type="ORF">HNQ82_000911</name>
</gene>
<dbReference type="SUPFAM" id="SSF53756">
    <property type="entry name" value="UDP-Glycosyltransferase/glycogen phosphorylase"/>
    <property type="match status" value="1"/>
</dbReference>
<dbReference type="Proteomes" id="UP000523528">
    <property type="component" value="Unassembled WGS sequence"/>
</dbReference>
<dbReference type="Pfam" id="PF00534">
    <property type="entry name" value="Glycos_transf_1"/>
    <property type="match status" value="1"/>
</dbReference>
<dbReference type="InterPro" id="IPR001296">
    <property type="entry name" value="Glyco_trans_1"/>
</dbReference>
<keyword evidence="2" id="KW-0808">Transferase</keyword>
<evidence type="ECO:0000313" key="2">
    <source>
        <dbReference type="EMBL" id="MBB6176100.1"/>
    </source>
</evidence>
<feature type="domain" description="Glycosyl transferase family 1" evidence="1">
    <location>
        <begin position="201"/>
        <end position="350"/>
    </location>
</feature>
<accession>A0A7W9YQ17</accession>
<comment type="caution">
    <text evidence="2">The sequence shown here is derived from an EMBL/GenBank/DDBJ whole genome shotgun (WGS) entry which is preliminary data.</text>
</comment>
<dbReference type="PANTHER" id="PTHR12526:SF630">
    <property type="entry name" value="GLYCOSYLTRANSFERASE"/>
    <property type="match status" value="1"/>
</dbReference>
<dbReference type="AlphaFoldDB" id="A0A7W9YQ17"/>
<dbReference type="GO" id="GO:0016757">
    <property type="term" value="F:glycosyltransferase activity"/>
    <property type="evidence" value="ECO:0007669"/>
    <property type="project" value="InterPro"/>
</dbReference>
<organism evidence="2 3">
    <name type="scientific">Anoxybacillus tengchongensis</name>
    <dbReference type="NCBI Taxonomy" id="576944"/>
    <lineage>
        <taxon>Bacteria</taxon>
        <taxon>Bacillati</taxon>
        <taxon>Bacillota</taxon>
        <taxon>Bacilli</taxon>
        <taxon>Bacillales</taxon>
        <taxon>Anoxybacillaceae</taxon>
        <taxon>Anoxybacillus</taxon>
    </lineage>
</organism>
<keyword evidence="3" id="KW-1185">Reference proteome</keyword>
<dbReference type="EMBL" id="JACHES010000003">
    <property type="protein sequence ID" value="MBB6176100.1"/>
    <property type="molecule type" value="Genomic_DNA"/>
</dbReference>
<name>A0A7W9YQ17_9BACL</name>
<dbReference type="CDD" id="cd03801">
    <property type="entry name" value="GT4_PimA-like"/>
    <property type="match status" value="1"/>
</dbReference>
<reference evidence="2 3" key="1">
    <citation type="submission" date="2020-08" db="EMBL/GenBank/DDBJ databases">
        <title>Genomic Encyclopedia of Type Strains, Phase IV (KMG-IV): sequencing the most valuable type-strain genomes for metagenomic binning, comparative biology and taxonomic classification.</title>
        <authorList>
            <person name="Goeker M."/>
        </authorList>
    </citation>
    <scope>NUCLEOTIDE SEQUENCE [LARGE SCALE GENOMIC DNA]</scope>
    <source>
        <strain evidence="2 3">DSM 23211</strain>
    </source>
</reference>
<dbReference type="Gene3D" id="3.40.50.2000">
    <property type="entry name" value="Glycogen Phosphorylase B"/>
    <property type="match status" value="1"/>
</dbReference>
<dbReference type="PANTHER" id="PTHR12526">
    <property type="entry name" value="GLYCOSYLTRANSFERASE"/>
    <property type="match status" value="1"/>
</dbReference>
<dbReference type="Gene3D" id="3.40.50.11090">
    <property type="match status" value="1"/>
</dbReference>
<sequence>MRVSYLLYDFGKTGGSIVLYNFMDNLVKRGYEVYAVTPYGRYKWEIGMWKELIIQFSNDKLAKKIVKNIIHPYMQNNKKAKRLKTVYQWNKSVKGLINNWKQTDVTISTYCITAYAGFYLSDQTIPLYHMQHFEELFFQDRIQRLVARNTYKLPLIKISNSSWLRHIVKKYFNEESYLLNPGIDLGVFKEGKGYLEKYRTKKKWTIVSFFDEQREWKGFNDAVKAVKKARDILSSQGIEIIWKVFGLNPPTKSYETEFEYVGKLFNEQLSKLYQEADIVLLTSWYESFPLPPIEAMASGSLIISTQYGVEDYIIDGKNGLVTLPRKIEEIANKIVWAIQNPQEVQSLVINGVATAHDYSWDKRTDVLENILVEVTKNYKDTKYKLFDDLVYGRFGEYMYEEFK</sequence>
<protein>
    <submittedName>
        <fullName evidence="2">Glycosyltransferase involved in cell wall biosynthesis</fullName>
    </submittedName>
</protein>
<evidence type="ECO:0000313" key="3">
    <source>
        <dbReference type="Proteomes" id="UP000523528"/>
    </source>
</evidence>
<evidence type="ECO:0000259" key="1">
    <source>
        <dbReference type="Pfam" id="PF00534"/>
    </source>
</evidence>